<evidence type="ECO:0000259" key="12">
    <source>
        <dbReference type="Pfam" id="PF00465"/>
    </source>
</evidence>
<evidence type="ECO:0000313" key="13">
    <source>
        <dbReference type="EMBL" id="WLV83375.1"/>
    </source>
</evidence>
<keyword evidence="4 11" id="KW-0520">NAD</keyword>
<dbReference type="GeneID" id="93270292"/>
<evidence type="ECO:0000256" key="1">
    <source>
        <dbReference type="ARBA" id="ARBA00007358"/>
    </source>
</evidence>
<feature type="binding site" evidence="9">
    <location>
        <position position="258"/>
    </location>
    <ligand>
        <name>glycerol</name>
        <dbReference type="ChEBI" id="CHEBI:17754"/>
    </ligand>
</feature>
<feature type="binding site" evidence="11">
    <location>
        <position position="42"/>
    </location>
    <ligand>
        <name>NAD(+)</name>
        <dbReference type="ChEBI" id="CHEBI:57540"/>
    </ligand>
</feature>
<dbReference type="AlphaFoldDB" id="A0ABD7Z8U3"/>
<dbReference type="GO" id="GO:0008888">
    <property type="term" value="F:glycerol dehydrogenase (NAD+) activity"/>
    <property type="evidence" value="ECO:0007669"/>
    <property type="project" value="UniProtKB-EC"/>
</dbReference>
<sequence length="373" mass="40392">MMQIDLPKIFISPSNYIQAKNILFNADPYLSRYGSKAVIVGDENVYGLVGDRFIDYLKDNDYTVTKLMFGGEASPEEIQKAIDEIKDPPDFVIGIGGGKTLDTAKEIGQHLNIYTVIIPTLASTDAPISRLSVLYNEDGTFNAYQFHTKSPDLVLVDPAVISQAPPRFLASGFGDALSTYVEAKAVGDIHGFTNAQGIGTITAMKIAQASTDTIFEFGAQAFEANKAKVVTPALEAVIEANILMSGLGFESGGTSLAHALQNSFPALKKGKHLMHGEKVAYSLLTQLLMENAETAVINHYLHFFLQVGLPTTLEDLGWEDATDDELMLVANDAAAAWTGIDQLRFDTSPEAIVAAMRAVDQYSKDYQAHALAE</sequence>
<dbReference type="RefSeq" id="WP_306402753.1">
    <property type="nucleotide sequence ID" value="NZ_CP132484.1"/>
</dbReference>
<evidence type="ECO:0000256" key="11">
    <source>
        <dbReference type="PIRSR" id="PIRSR000112-3"/>
    </source>
</evidence>
<dbReference type="Gene3D" id="1.20.1090.10">
    <property type="entry name" value="Dehydroquinate synthase-like - alpha domain"/>
    <property type="match status" value="1"/>
</dbReference>
<dbReference type="Proteomes" id="UP001229832">
    <property type="component" value="Chromosome"/>
</dbReference>
<comment type="catalytic activity">
    <reaction evidence="8">
        <text>glycerol + NAD(+) = dihydroxyacetone + NADH + H(+)</text>
        <dbReference type="Rhea" id="RHEA:13769"/>
        <dbReference type="ChEBI" id="CHEBI:15378"/>
        <dbReference type="ChEBI" id="CHEBI:16016"/>
        <dbReference type="ChEBI" id="CHEBI:17754"/>
        <dbReference type="ChEBI" id="CHEBI:57540"/>
        <dbReference type="ChEBI" id="CHEBI:57945"/>
        <dbReference type="EC" id="1.1.1.6"/>
    </reaction>
</comment>
<keyword evidence="14" id="KW-1185">Reference proteome</keyword>
<dbReference type="CDD" id="cd08170">
    <property type="entry name" value="GlyDH"/>
    <property type="match status" value="1"/>
</dbReference>
<feature type="binding site" evidence="11">
    <location>
        <position position="135"/>
    </location>
    <ligand>
        <name>NAD(+)</name>
        <dbReference type="ChEBI" id="CHEBI:57540"/>
    </ligand>
</feature>
<dbReference type="InterPro" id="IPR016205">
    <property type="entry name" value="Glycerol_DH"/>
</dbReference>
<proteinExistence type="inferred from homology"/>
<evidence type="ECO:0000256" key="9">
    <source>
        <dbReference type="PIRSR" id="PIRSR000112-1"/>
    </source>
</evidence>
<organism evidence="13 14">
    <name type="scientific">Lacticaseibacillus zeae subsp. silagei</name>
    <dbReference type="NCBI Taxonomy" id="3068307"/>
    <lineage>
        <taxon>Bacteria</taxon>
        <taxon>Bacillati</taxon>
        <taxon>Bacillota</taxon>
        <taxon>Bacilli</taxon>
        <taxon>Lactobacillales</taxon>
        <taxon>Lactobacillaceae</taxon>
        <taxon>Lacticaseibacillus</taxon>
    </lineage>
</organism>
<dbReference type="PIRSF" id="PIRSF000112">
    <property type="entry name" value="Glycerol_dehydrogenase"/>
    <property type="match status" value="1"/>
</dbReference>
<reference evidence="13 14" key="1">
    <citation type="submission" date="2023-08" db="EMBL/GenBank/DDBJ databases">
        <authorList>
            <person name="Buchebner-Jance M."/>
        </authorList>
    </citation>
    <scope>NUCLEOTIDE SEQUENCE [LARGE SCALE GENOMIC DNA]</scope>
    <source>
        <strain evidence="13 14">NCIMB 15475</strain>
    </source>
</reference>
<evidence type="ECO:0000256" key="10">
    <source>
        <dbReference type="PIRSR" id="PIRSR000112-2"/>
    </source>
</evidence>
<gene>
    <name evidence="13" type="ORF">LACZS2_002611</name>
</gene>
<evidence type="ECO:0000313" key="14">
    <source>
        <dbReference type="Proteomes" id="UP001229832"/>
    </source>
</evidence>
<evidence type="ECO:0000256" key="2">
    <source>
        <dbReference type="ARBA" id="ARBA00022723"/>
    </source>
</evidence>
<feature type="binding site" evidence="11">
    <location>
        <begin position="98"/>
        <end position="102"/>
    </location>
    <ligand>
        <name>NAD(+)</name>
        <dbReference type="ChEBI" id="CHEBI:57540"/>
    </ligand>
</feature>
<dbReference type="Pfam" id="PF00465">
    <property type="entry name" value="Fe-ADH"/>
    <property type="match status" value="1"/>
</dbReference>
<dbReference type="SUPFAM" id="SSF56796">
    <property type="entry name" value="Dehydroquinate synthase-like"/>
    <property type="match status" value="1"/>
</dbReference>
<evidence type="ECO:0000256" key="7">
    <source>
        <dbReference type="ARBA" id="ARBA00040132"/>
    </source>
</evidence>
<feature type="binding site" evidence="11">
    <location>
        <begin position="120"/>
        <end position="123"/>
    </location>
    <ligand>
        <name>NAD(+)</name>
        <dbReference type="ChEBI" id="CHEBI:57540"/>
    </ligand>
</feature>
<keyword evidence="2 9" id="KW-0479">Metal-binding</keyword>
<dbReference type="GO" id="GO:0046872">
    <property type="term" value="F:metal ion binding"/>
    <property type="evidence" value="ECO:0007669"/>
    <property type="project" value="UniProtKB-KW"/>
</dbReference>
<feature type="binding site" evidence="9">
    <location>
        <position position="275"/>
    </location>
    <ligand>
        <name>glycerol</name>
        <dbReference type="ChEBI" id="CHEBI:17754"/>
    </ligand>
</feature>
<comment type="similarity">
    <text evidence="1">Belongs to the iron-containing alcohol dehydrogenase family.</text>
</comment>
<feature type="binding site" evidence="11">
    <location>
        <position position="129"/>
    </location>
    <ligand>
        <name>NAD(+)</name>
        <dbReference type="ChEBI" id="CHEBI:57540"/>
    </ligand>
</feature>
<dbReference type="Gene3D" id="3.40.50.1970">
    <property type="match status" value="1"/>
</dbReference>
<dbReference type="InterPro" id="IPR018211">
    <property type="entry name" value="ADH_Fe_CS"/>
</dbReference>
<evidence type="ECO:0000256" key="6">
    <source>
        <dbReference type="ARBA" id="ARBA00039147"/>
    </source>
</evidence>
<keyword evidence="3 13" id="KW-0560">Oxidoreductase</keyword>
<feature type="binding site" evidence="11">
    <location>
        <position position="131"/>
    </location>
    <ligand>
        <name>NAD(+)</name>
        <dbReference type="ChEBI" id="CHEBI:57540"/>
    </ligand>
</feature>
<comment type="pathway">
    <text evidence="5">Polyol metabolism; glycerol fermentation; glycerone phosphate from glycerol (oxidative route): step 1/2.</text>
</comment>
<evidence type="ECO:0000256" key="3">
    <source>
        <dbReference type="ARBA" id="ARBA00023002"/>
    </source>
</evidence>
<evidence type="ECO:0000256" key="5">
    <source>
        <dbReference type="ARBA" id="ARBA00037918"/>
    </source>
</evidence>
<dbReference type="EMBL" id="CP132485">
    <property type="protein sequence ID" value="WLV83375.1"/>
    <property type="molecule type" value="Genomic_DNA"/>
</dbReference>
<name>A0ABD7Z8U3_LACZE</name>
<feature type="binding site" evidence="9">
    <location>
        <position position="175"/>
    </location>
    <ligand>
        <name>glycerol</name>
        <dbReference type="ChEBI" id="CHEBI:17754"/>
    </ligand>
</feature>
<dbReference type="PROSITE" id="PS00913">
    <property type="entry name" value="ADH_IRON_1"/>
    <property type="match status" value="1"/>
</dbReference>
<dbReference type="PANTHER" id="PTHR43616:SF5">
    <property type="entry name" value="GLYCEROL DEHYDROGENASE 1"/>
    <property type="match status" value="1"/>
</dbReference>
<feature type="binding site" evidence="10">
    <location>
        <position position="125"/>
    </location>
    <ligand>
        <name>glycerol</name>
        <dbReference type="ChEBI" id="CHEBI:17754"/>
    </ligand>
</feature>
<dbReference type="NCBIfam" id="NF006941">
    <property type="entry name" value="PRK09423.1"/>
    <property type="match status" value="1"/>
</dbReference>
<evidence type="ECO:0000256" key="8">
    <source>
        <dbReference type="ARBA" id="ARBA00049006"/>
    </source>
</evidence>
<dbReference type="EC" id="1.1.1.6" evidence="6"/>
<dbReference type="InterPro" id="IPR001670">
    <property type="entry name" value="ADH_Fe/GldA"/>
</dbReference>
<evidence type="ECO:0000256" key="4">
    <source>
        <dbReference type="ARBA" id="ARBA00023027"/>
    </source>
</evidence>
<keyword evidence="9" id="KW-0862">Zinc</keyword>
<comment type="cofactor">
    <cofactor evidence="9">
        <name>Zn(2+)</name>
        <dbReference type="ChEBI" id="CHEBI:29105"/>
    </cofactor>
    <text evidence="9">Binds 1 zinc ion per subunit.</text>
</comment>
<feature type="domain" description="Alcohol dehydrogenase iron-type/glycerol dehydrogenase GldA" evidence="12">
    <location>
        <begin position="13"/>
        <end position="158"/>
    </location>
</feature>
<accession>A0ABD7Z8U3</accession>
<protein>
    <recommendedName>
        <fullName evidence="7">Glycerol dehydrogenase</fullName>
        <ecNumber evidence="6">1.1.1.6</ecNumber>
    </recommendedName>
</protein>
<dbReference type="PANTHER" id="PTHR43616">
    <property type="entry name" value="GLYCEROL DEHYDROGENASE"/>
    <property type="match status" value="1"/>
</dbReference>